<dbReference type="AlphaFoldDB" id="A0A5C6NEQ0"/>
<evidence type="ECO:0000256" key="1">
    <source>
        <dbReference type="SAM" id="MobiDB-lite"/>
    </source>
</evidence>
<feature type="region of interest" description="Disordered" evidence="1">
    <location>
        <begin position="24"/>
        <end position="48"/>
    </location>
</feature>
<sequence>GGGRGGGGKGPVFGSVLAPGWRSGLTECDGRDKASEEKETACLSEDADGRQRKQLVAIVLSSEAAPAFPASQIGSDTRP</sequence>
<protein>
    <submittedName>
        <fullName evidence="2">Uncharacterized protein</fullName>
    </submittedName>
</protein>
<organism evidence="2 3">
    <name type="scientific">Takifugu flavidus</name>
    <name type="common">sansaifugu</name>
    <dbReference type="NCBI Taxonomy" id="433684"/>
    <lineage>
        <taxon>Eukaryota</taxon>
        <taxon>Metazoa</taxon>
        <taxon>Chordata</taxon>
        <taxon>Craniata</taxon>
        <taxon>Vertebrata</taxon>
        <taxon>Euteleostomi</taxon>
        <taxon>Actinopterygii</taxon>
        <taxon>Neopterygii</taxon>
        <taxon>Teleostei</taxon>
        <taxon>Neoteleostei</taxon>
        <taxon>Acanthomorphata</taxon>
        <taxon>Eupercaria</taxon>
        <taxon>Tetraodontiformes</taxon>
        <taxon>Tetradontoidea</taxon>
        <taxon>Tetraodontidae</taxon>
        <taxon>Takifugu</taxon>
    </lineage>
</organism>
<feature type="compositionally biased region" description="Basic and acidic residues" evidence="1">
    <location>
        <begin position="28"/>
        <end position="40"/>
    </location>
</feature>
<evidence type="ECO:0000313" key="2">
    <source>
        <dbReference type="EMBL" id="TWW63947.1"/>
    </source>
</evidence>
<proteinExistence type="predicted"/>
<keyword evidence="3" id="KW-1185">Reference proteome</keyword>
<gene>
    <name evidence="2" type="ORF">D4764_03G0009550</name>
</gene>
<evidence type="ECO:0000313" key="3">
    <source>
        <dbReference type="Proteomes" id="UP000324091"/>
    </source>
</evidence>
<accession>A0A5C6NEQ0</accession>
<feature type="non-terminal residue" evidence="2">
    <location>
        <position position="1"/>
    </location>
</feature>
<dbReference type="EMBL" id="RHFK02000016">
    <property type="protein sequence ID" value="TWW63947.1"/>
    <property type="molecule type" value="Genomic_DNA"/>
</dbReference>
<reference evidence="2 3" key="1">
    <citation type="submission" date="2019-04" db="EMBL/GenBank/DDBJ databases">
        <title>Chromosome genome assembly for Takifugu flavidus.</title>
        <authorList>
            <person name="Xiao S."/>
        </authorList>
    </citation>
    <scope>NUCLEOTIDE SEQUENCE [LARGE SCALE GENOMIC DNA]</scope>
    <source>
        <strain evidence="2">HTHZ2018</strain>
        <tissue evidence="2">Muscle</tissue>
    </source>
</reference>
<name>A0A5C6NEQ0_9TELE</name>
<dbReference type="Proteomes" id="UP000324091">
    <property type="component" value="Chromosome 3"/>
</dbReference>
<comment type="caution">
    <text evidence="2">The sequence shown here is derived from an EMBL/GenBank/DDBJ whole genome shotgun (WGS) entry which is preliminary data.</text>
</comment>